<reference evidence="1" key="1">
    <citation type="submission" date="2020-05" db="EMBL/GenBank/DDBJ databases">
        <title>Large-scale comparative analyses of tick genomes elucidate their genetic diversity and vector capacities.</title>
        <authorList>
            <person name="Jia N."/>
            <person name="Wang J."/>
            <person name="Shi W."/>
            <person name="Du L."/>
            <person name="Sun Y."/>
            <person name="Zhan W."/>
            <person name="Jiang J."/>
            <person name="Wang Q."/>
            <person name="Zhang B."/>
            <person name="Ji P."/>
            <person name="Sakyi L.B."/>
            <person name="Cui X."/>
            <person name="Yuan T."/>
            <person name="Jiang B."/>
            <person name="Yang W."/>
            <person name="Lam T.T.-Y."/>
            <person name="Chang Q."/>
            <person name="Ding S."/>
            <person name="Wang X."/>
            <person name="Zhu J."/>
            <person name="Ruan X."/>
            <person name="Zhao L."/>
            <person name="Wei J."/>
            <person name="Que T."/>
            <person name="Du C."/>
            <person name="Cheng J."/>
            <person name="Dai P."/>
            <person name="Han X."/>
            <person name="Huang E."/>
            <person name="Gao Y."/>
            <person name="Liu J."/>
            <person name="Shao H."/>
            <person name="Ye R."/>
            <person name="Li L."/>
            <person name="Wei W."/>
            <person name="Wang X."/>
            <person name="Wang C."/>
            <person name="Yang T."/>
            <person name="Huo Q."/>
            <person name="Li W."/>
            <person name="Guo W."/>
            <person name="Chen H."/>
            <person name="Zhou L."/>
            <person name="Ni X."/>
            <person name="Tian J."/>
            <person name="Zhou Y."/>
            <person name="Sheng Y."/>
            <person name="Liu T."/>
            <person name="Pan Y."/>
            <person name="Xia L."/>
            <person name="Li J."/>
            <person name="Zhao F."/>
            <person name="Cao W."/>
        </authorList>
    </citation>
    <scope>NUCLEOTIDE SEQUENCE</scope>
    <source>
        <strain evidence="1">Hyas-2018</strain>
    </source>
</reference>
<dbReference type="Proteomes" id="UP000821845">
    <property type="component" value="Chromosome 1"/>
</dbReference>
<dbReference type="EMBL" id="CM023481">
    <property type="protein sequence ID" value="KAH6947165.1"/>
    <property type="molecule type" value="Genomic_DNA"/>
</dbReference>
<accession>A0ACB7TJD6</accession>
<sequence>MTTVFIAGPIQGQSAVSKRRSHQFLHEQRVVAEVARRSTTAAVIAGGPTTPLVLFVTHSSELLHYAPSFCKWTTCRLPAKRDLEFKLGQTDARQEALRKRTCGRPGSSVALQALQIRRLRTVRSPATTEFTHSLHRRLRVEPTACGPMAVVQLVRREHVRHHARNMGHRPATFVSTFGLLSCSLDACFDDRCWPVDRFLPSEAVFLCTIQEATAELAINFKSNSSKSRRRSCTPDCCGLRAAYPRSTIWSSRYANLTLAQWRCVSGPADDQGLHWQCKRCRCGGCTPYEALQKQSLRTAYVVNCKSNILLAGRWLLSNLLVASMSGITLGIWDTDRPPLSPRSVSSAVAWTPTSTIGFDRLTASVLARQCSPTSSKWSRTHSQTRRAR</sequence>
<evidence type="ECO:0000313" key="1">
    <source>
        <dbReference type="EMBL" id="KAH6947165.1"/>
    </source>
</evidence>
<keyword evidence="2" id="KW-1185">Reference proteome</keyword>
<gene>
    <name evidence="1" type="ORF">HPB50_017242</name>
</gene>
<name>A0ACB7TJD6_HYAAI</name>
<protein>
    <submittedName>
        <fullName evidence="1">Uncharacterized protein</fullName>
    </submittedName>
</protein>
<proteinExistence type="predicted"/>
<evidence type="ECO:0000313" key="2">
    <source>
        <dbReference type="Proteomes" id="UP000821845"/>
    </source>
</evidence>
<comment type="caution">
    <text evidence="1">The sequence shown here is derived from an EMBL/GenBank/DDBJ whole genome shotgun (WGS) entry which is preliminary data.</text>
</comment>
<organism evidence="1 2">
    <name type="scientific">Hyalomma asiaticum</name>
    <name type="common">Tick</name>
    <dbReference type="NCBI Taxonomy" id="266040"/>
    <lineage>
        <taxon>Eukaryota</taxon>
        <taxon>Metazoa</taxon>
        <taxon>Ecdysozoa</taxon>
        <taxon>Arthropoda</taxon>
        <taxon>Chelicerata</taxon>
        <taxon>Arachnida</taxon>
        <taxon>Acari</taxon>
        <taxon>Parasitiformes</taxon>
        <taxon>Ixodida</taxon>
        <taxon>Ixodoidea</taxon>
        <taxon>Ixodidae</taxon>
        <taxon>Hyalomminae</taxon>
        <taxon>Hyalomma</taxon>
    </lineage>
</organism>